<keyword evidence="4" id="KW-1185">Reference proteome</keyword>
<protein>
    <recommendedName>
        <fullName evidence="2">Type IV / VI secretion system DotU domain-containing protein</fullName>
    </recommendedName>
</protein>
<dbReference type="Gene3D" id="1.25.40.590">
    <property type="entry name" value="Type IV / VI secretion system, DotU"/>
    <property type="match status" value="1"/>
</dbReference>
<dbReference type="Pfam" id="PF09850">
    <property type="entry name" value="DotU"/>
    <property type="match status" value="1"/>
</dbReference>
<organism evidence="3 4">
    <name type="scientific">Aureliella helgolandensis</name>
    <dbReference type="NCBI Taxonomy" id="2527968"/>
    <lineage>
        <taxon>Bacteria</taxon>
        <taxon>Pseudomonadati</taxon>
        <taxon>Planctomycetota</taxon>
        <taxon>Planctomycetia</taxon>
        <taxon>Pirellulales</taxon>
        <taxon>Pirellulaceae</taxon>
        <taxon>Aureliella</taxon>
    </lineage>
</organism>
<dbReference type="Proteomes" id="UP000318017">
    <property type="component" value="Chromosome"/>
</dbReference>
<dbReference type="AlphaFoldDB" id="A0A518GAE6"/>
<feature type="domain" description="Type IV / VI secretion system DotU" evidence="2">
    <location>
        <begin position="10"/>
        <end position="211"/>
    </location>
</feature>
<sequence>MSPEFASAVDPIFLHVLSTMEQVSSNQQIDPVQVHAGIQDKLRQAEERLSRGSYREVWELARYALCAWIDDLMINLPWPGQRWWENHKLEFQYFKTTDAGTGFFQRAQQAQQLIQRDAIEVFYIAVILGFRGLYAFPESTLLAQQYGLPDTIEAWTQTTAGLLQFRSERPKLTGVTDPVRGAPPLESRFTVVGAALSMLMLMVLAALLGYHILRGAG</sequence>
<evidence type="ECO:0000259" key="2">
    <source>
        <dbReference type="Pfam" id="PF09850"/>
    </source>
</evidence>
<dbReference type="PANTHER" id="PTHR38033:SF1">
    <property type="entry name" value="DOTU FAMILY TYPE IV_VI SECRETION SYSTEM PROTEIN"/>
    <property type="match status" value="1"/>
</dbReference>
<dbReference type="OrthoDB" id="345640at2"/>
<dbReference type="EMBL" id="CP036298">
    <property type="protein sequence ID" value="QDV25562.1"/>
    <property type="molecule type" value="Genomic_DNA"/>
</dbReference>
<keyword evidence="1" id="KW-0812">Transmembrane</keyword>
<dbReference type="KEGG" id="ahel:Q31a_38880"/>
<dbReference type="RefSeq" id="WP_145080795.1">
    <property type="nucleotide sequence ID" value="NZ_CP036298.1"/>
</dbReference>
<dbReference type="InterPro" id="IPR017732">
    <property type="entry name" value="T4/T6SS_DotU"/>
</dbReference>
<gene>
    <name evidence="3" type="ORF">Q31a_38880</name>
</gene>
<evidence type="ECO:0000313" key="3">
    <source>
        <dbReference type="EMBL" id="QDV25562.1"/>
    </source>
</evidence>
<proteinExistence type="predicted"/>
<evidence type="ECO:0000256" key="1">
    <source>
        <dbReference type="SAM" id="Phobius"/>
    </source>
</evidence>
<feature type="transmembrane region" description="Helical" evidence="1">
    <location>
        <begin position="189"/>
        <end position="213"/>
    </location>
</feature>
<dbReference type="PANTHER" id="PTHR38033">
    <property type="entry name" value="MEMBRANE PROTEIN-RELATED"/>
    <property type="match status" value="1"/>
</dbReference>
<keyword evidence="1" id="KW-1133">Transmembrane helix</keyword>
<dbReference type="InterPro" id="IPR038522">
    <property type="entry name" value="T4/T6SS_DotU_sf"/>
</dbReference>
<keyword evidence="1" id="KW-0472">Membrane</keyword>
<reference evidence="3 4" key="1">
    <citation type="submission" date="2019-02" db="EMBL/GenBank/DDBJ databases">
        <title>Deep-cultivation of Planctomycetes and their phenomic and genomic characterization uncovers novel biology.</title>
        <authorList>
            <person name="Wiegand S."/>
            <person name="Jogler M."/>
            <person name="Boedeker C."/>
            <person name="Pinto D."/>
            <person name="Vollmers J."/>
            <person name="Rivas-Marin E."/>
            <person name="Kohn T."/>
            <person name="Peeters S.H."/>
            <person name="Heuer A."/>
            <person name="Rast P."/>
            <person name="Oberbeckmann S."/>
            <person name="Bunk B."/>
            <person name="Jeske O."/>
            <person name="Meyerdierks A."/>
            <person name="Storesund J.E."/>
            <person name="Kallscheuer N."/>
            <person name="Luecker S."/>
            <person name="Lage O.M."/>
            <person name="Pohl T."/>
            <person name="Merkel B.J."/>
            <person name="Hornburger P."/>
            <person name="Mueller R.-W."/>
            <person name="Bruemmer F."/>
            <person name="Labrenz M."/>
            <person name="Spormann A.M."/>
            <person name="Op den Camp H."/>
            <person name="Overmann J."/>
            <person name="Amann R."/>
            <person name="Jetten M.S.M."/>
            <person name="Mascher T."/>
            <person name="Medema M.H."/>
            <person name="Devos D.P."/>
            <person name="Kaster A.-K."/>
            <person name="Ovreas L."/>
            <person name="Rohde M."/>
            <person name="Galperin M.Y."/>
            <person name="Jogler C."/>
        </authorList>
    </citation>
    <scope>NUCLEOTIDE SEQUENCE [LARGE SCALE GENOMIC DNA]</scope>
    <source>
        <strain evidence="3 4">Q31a</strain>
    </source>
</reference>
<name>A0A518GAE6_9BACT</name>
<dbReference type="NCBIfam" id="TIGR03349">
    <property type="entry name" value="IV_VI_DotU"/>
    <property type="match status" value="1"/>
</dbReference>
<accession>A0A518GAE6</accession>
<evidence type="ECO:0000313" key="4">
    <source>
        <dbReference type="Proteomes" id="UP000318017"/>
    </source>
</evidence>